<accession>F8TUG6</accession>
<feature type="transmembrane region" description="Helical" evidence="1">
    <location>
        <begin position="482"/>
        <end position="504"/>
    </location>
</feature>
<feature type="transmembrane region" description="Helical" evidence="1">
    <location>
        <begin position="20"/>
        <end position="38"/>
    </location>
</feature>
<dbReference type="PANTHER" id="PTHR34219">
    <property type="entry name" value="IRON-REGULATED INNER MEMBRANE PROTEIN-RELATED"/>
    <property type="match status" value="1"/>
</dbReference>
<feature type="transmembrane region" description="Helical" evidence="1">
    <location>
        <begin position="347"/>
        <end position="368"/>
    </location>
</feature>
<keyword evidence="1" id="KW-0812">Transmembrane</keyword>
<evidence type="ECO:0000256" key="1">
    <source>
        <dbReference type="SAM" id="Phobius"/>
    </source>
</evidence>
<proteinExistence type="predicted"/>
<keyword evidence="1" id="KW-1133">Transmembrane helix</keyword>
<dbReference type="Pfam" id="PF03929">
    <property type="entry name" value="PepSY_TM"/>
    <property type="match status" value="1"/>
</dbReference>
<feature type="transmembrane region" description="Helical" evidence="1">
    <location>
        <begin position="429"/>
        <end position="446"/>
    </location>
</feature>
<reference evidence="2" key="1">
    <citation type="journal article" date="2011" name="Chem. Biol.">
        <title>Identification and characterization of the lysobactin biosynthetic gene cluster reveals mechanistic insights into an unusual termination module architecture.</title>
        <authorList>
            <person name="Hou J."/>
            <person name="Robbel L."/>
            <person name="Marahiel M.A."/>
        </authorList>
    </citation>
    <scope>NUCLEOTIDE SEQUENCE</scope>
    <source>
        <strain evidence="2">ATCC 53042</strain>
    </source>
</reference>
<feature type="transmembrane region" description="Helical" evidence="1">
    <location>
        <begin position="453"/>
        <end position="476"/>
    </location>
</feature>
<feature type="transmembrane region" description="Helical" evidence="1">
    <location>
        <begin position="196"/>
        <end position="218"/>
    </location>
</feature>
<evidence type="ECO:0000313" key="2">
    <source>
        <dbReference type="EMBL" id="AEH59078.1"/>
    </source>
</evidence>
<dbReference type="AlphaFoldDB" id="F8TUG6"/>
<feature type="transmembrane region" description="Helical" evidence="1">
    <location>
        <begin position="389"/>
        <end position="409"/>
    </location>
</feature>
<feature type="transmembrane region" description="Helical" evidence="1">
    <location>
        <begin position="150"/>
        <end position="175"/>
    </location>
</feature>
<dbReference type="InterPro" id="IPR005625">
    <property type="entry name" value="PepSY-ass_TM"/>
</dbReference>
<keyword evidence="1" id="KW-0472">Membrane</keyword>
<organism evidence="2">
    <name type="scientific">Lysobacter sp. ATCC 53042</name>
    <dbReference type="NCBI Taxonomy" id="324869"/>
    <lineage>
        <taxon>Bacteria</taxon>
        <taxon>Pseudomonadati</taxon>
        <taxon>Pseudomonadota</taxon>
        <taxon>Gammaproteobacteria</taxon>
        <taxon>Lysobacterales</taxon>
        <taxon>Lysobacteraceae</taxon>
        <taxon>Lysobacter</taxon>
    </lineage>
</organism>
<sequence length="539" mass="58184">MKIRNDIVKVYKDVHTWAGIVAGLMLFVAFYAGAITMFEKPLERWATPPAALTPPVPLERAEELLQATIAAHPQAARRYLLMVETSADLPARVVWREPGAKRREFVEHGASFGPGGELQTQRLSKAPVAQWIDTLHQRVGLPFADPLARWLMGAVSLLYALALVSGLIVVLPTLAKDLFALRIGKNIKRLWLDVHNALGIVSLPFHLMMALTCVVFAFHDEFYDAQDKAVYAQGIQWGREEGAAAPAPGAAPLPAAELLRRVERQLPGFRVFGFEFEQRDGVLQATVTGLDTRYSTRARTYASTHLNPYTGTVDPHDLPGHQGGWDAAVNTFFMLHFGSFGGNTVRWMYLLLGLSGAALFYTGNLLWIESRRKKDRGQGGATQTRAARALSCLTIGVSLGCVAGISATLAATKWLPAWVDDLAAWHQGIYYAVFVAALGWACVRGAARGAVELAWLCAALTLAIPLSSLAGVWGLGGAWNHGGMGAVVDVAALAAVPAFSLIALRTRRRMARGHADSVWAAGGAGTAAVRSEEVQHAQA</sequence>
<protein>
    <submittedName>
        <fullName evidence="2">PepSY-associated TM helix</fullName>
    </submittedName>
</protein>
<name>F8TUG6_9GAMM</name>
<dbReference type="PANTHER" id="PTHR34219:SF9">
    <property type="entry name" value="IRON-REGULATED INNER MEMBRANE PROTEIN"/>
    <property type="match status" value="1"/>
</dbReference>
<dbReference type="EMBL" id="JF412274">
    <property type="protein sequence ID" value="AEH59078.1"/>
    <property type="molecule type" value="Genomic_DNA"/>
</dbReference>